<reference evidence="3 4" key="1">
    <citation type="submission" date="2013-09" db="EMBL/GenBank/DDBJ databases">
        <authorList>
            <consortium name="DOE Joint Genome Institute"/>
            <person name="Klenk H.-P."/>
            <person name="Huntemann M."/>
            <person name="Han J."/>
            <person name="Chen A."/>
            <person name="Kyrpides N."/>
            <person name="Mavromatis K."/>
            <person name="Markowitz V."/>
            <person name="Palaniappan K."/>
            <person name="Ivanova N."/>
            <person name="Schaumberg A."/>
            <person name="Pati A."/>
            <person name="Liolios K."/>
            <person name="Nordberg H.P."/>
            <person name="Cantor M.N."/>
            <person name="Hua S.X."/>
            <person name="Woyke T."/>
        </authorList>
    </citation>
    <scope>NUCLEOTIDE SEQUENCE [LARGE SCALE GENOMIC DNA]</scope>
    <source>
        <strain evidence="3 4">DSM 14336</strain>
    </source>
</reference>
<dbReference type="EMBL" id="CP006773">
    <property type="protein sequence ID" value="AHD02074.1"/>
    <property type="molecule type" value="Genomic_DNA"/>
</dbReference>
<dbReference type="InterPro" id="IPR050336">
    <property type="entry name" value="Chromosome_partition/occlusion"/>
</dbReference>
<name>V9VWI4_9RHOB</name>
<dbReference type="GO" id="GO:0007059">
    <property type="term" value="P:chromosome segregation"/>
    <property type="evidence" value="ECO:0007669"/>
    <property type="project" value="TreeGrafter"/>
</dbReference>
<dbReference type="SMART" id="SM00470">
    <property type="entry name" value="ParB"/>
    <property type="match status" value="1"/>
</dbReference>
<dbReference type="KEGG" id="lmd:METH_16590"/>
<dbReference type="Pfam" id="PF02195">
    <property type="entry name" value="ParB_N"/>
    <property type="match status" value="1"/>
</dbReference>
<dbReference type="OrthoDB" id="7812516at2"/>
<dbReference type="PANTHER" id="PTHR33375:SF1">
    <property type="entry name" value="CHROMOSOME-PARTITIONING PROTEIN PARB-RELATED"/>
    <property type="match status" value="1"/>
</dbReference>
<dbReference type="RefSeq" id="WP_024091498.1">
    <property type="nucleotide sequence ID" value="NC_023135.1"/>
</dbReference>
<dbReference type="GO" id="GO:0005694">
    <property type="term" value="C:chromosome"/>
    <property type="evidence" value="ECO:0007669"/>
    <property type="project" value="TreeGrafter"/>
</dbReference>
<accession>V9VWI4</accession>
<dbReference type="Proteomes" id="UP000018780">
    <property type="component" value="Chromosome"/>
</dbReference>
<dbReference type="STRING" id="999552.METH_16590"/>
<dbReference type="HOGENOM" id="CLU_065794_0_0_5"/>
<dbReference type="SUPFAM" id="SSF110849">
    <property type="entry name" value="ParB/Sulfiredoxin"/>
    <property type="match status" value="1"/>
</dbReference>
<dbReference type="PATRIC" id="fig|999552.6.peg.3305"/>
<feature type="domain" description="ParB-like N-terminal" evidence="2">
    <location>
        <begin position="79"/>
        <end position="182"/>
    </location>
</feature>
<dbReference type="AlphaFoldDB" id="V9VWI4"/>
<proteinExistence type="predicted"/>
<evidence type="ECO:0000256" key="1">
    <source>
        <dbReference type="SAM" id="MobiDB-lite"/>
    </source>
</evidence>
<organism evidence="3 4">
    <name type="scientific">Leisingera methylohalidivorans DSM 14336</name>
    <dbReference type="NCBI Taxonomy" id="999552"/>
    <lineage>
        <taxon>Bacteria</taxon>
        <taxon>Pseudomonadati</taxon>
        <taxon>Pseudomonadota</taxon>
        <taxon>Alphaproteobacteria</taxon>
        <taxon>Rhodobacterales</taxon>
        <taxon>Roseobacteraceae</taxon>
        <taxon>Leisingera</taxon>
    </lineage>
</organism>
<dbReference type="InterPro" id="IPR003115">
    <property type="entry name" value="ParB_N"/>
</dbReference>
<evidence type="ECO:0000259" key="2">
    <source>
        <dbReference type="SMART" id="SM00470"/>
    </source>
</evidence>
<keyword evidence="4" id="KW-1185">Reference proteome</keyword>
<dbReference type="Gene3D" id="3.90.1530.30">
    <property type="match status" value="1"/>
</dbReference>
<evidence type="ECO:0000313" key="3">
    <source>
        <dbReference type="EMBL" id="AHD02074.1"/>
    </source>
</evidence>
<feature type="compositionally biased region" description="Basic and acidic residues" evidence="1">
    <location>
        <begin position="14"/>
        <end position="27"/>
    </location>
</feature>
<protein>
    <submittedName>
        <fullName evidence="3">Plasmid stablization protein ParB</fullName>
    </submittedName>
</protein>
<gene>
    <name evidence="3" type="ORF">METH_16590</name>
</gene>
<feature type="region of interest" description="Disordered" evidence="1">
    <location>
        <begin position="292"/>
        <end position="318"/>
    </location>
</feature>
<evidence type="ECO:0000313" key="4">
    <source>
        <dbReference type="Proteomes" id="UP000018780"/>
    </source>
</evidence>
<dbReference type="InterPro" id="IPR036086">
    <property type="entry name" value="ParB/Sulfiredoxin_sf"/>
</dbReference>
<sequence length="364" mass="39356">MARRRQLETPSPEALKEIEAGIDRDLSRGPGLRPPIADVVADAARHADPTPQADREAAARDKADAERLRDAASKGLVAVEIPLEDITADALNRDRIVLDEEEMQELMTSISVNGLRLPVEVFVPLNPEDAGRYALVSGYRRLTALRRLKALSGGERFQTIPAFVREPGSLANALVSMIEENEIRSGLSQYERGRAAASAVHDGVFPTVDEAVAVLFQNASKAKRSKIRSFALIHEELGDMLSHATGLNERQCLRLAAALRSGGAERLRAALERAEGRSAAEEWDALLPVIEDTEGAPQDPSRGGRPKTAQKVERSGKTRVASGITIEREFGPGGYAIRFSGGDVTAELVDTVMDNVRHLLAHGG</sequence>
<feature type="region of interest" description="Disordered" evidence="1">
    <location>
        <begin position="1"/>
        <end position="62"/>
    </location>
</feature>
<feature type="compositionally biased region" description="Basic and acidic residues" evidence="1">
    <location>
        <begin position="43"/>
        <end position="62"/>
    </location>
</feature>
<dbReference type="PANTHER" id="PTHR33375">
    <property type="entry name" value="CHROMOSOME-PARTITIONING PROTEIN PARB-RELATED"/>
    <property type="match status" value="1"/>
</dbReference>